<sequence length="425" mass="46961">MLGPMTRILTLLWIVLFFGCTSALCDSSVTLYLDDGTAENGFRVGDGMGHTILFEIPSGDWMLSSVAVYGKLGPERPSEIFVLEIWDEDLNAISRVTDRADSFFSDEFGWAVVDVPDVQVSGLFFISIYEFGGIYIGTDIGPATNRSLLSTRNPNRILEWNLGMYQQNETEWMIRATGSSPPPEVAGIRVLSDVASPDSPATIEVEVSDSDRNLKSATLYLAENDSHKVIWSEAWDLVGGEATVQFTWPGTFYQISSADSAVSPVLSYEVVGVSEDFRSLLARSSPCVLLMNYGETMVSAYAYFGDDGNLNGLIDISGRVHYVSRDVLNATAPEAEYFEYLVENVTAIKDETAIVFYNVSAPLGSGRLSTSYHQPIVLSRSPLFNFRVRLEELEAEPGDYVPIIVVEDRAYNAVHHPMLVRVRRG</sequence>
<evidence type="ECO:0000313" key="3">
    <source>
        <dbReference type="Proteomes" id="UP000053961"/>
    </source>
</evidence>
<evidence type="ECO:0000313" key="1">
    <source>
        <dbReference type="EMBL" id="KUK44491.1"/>
    </source>
</evidence>
<dbReference type="PATRIC" id="fig|301375.6.peg.780"/>
<gene>
    <name evidence="1" type="ORF">XD72_1158</name>
    <name evidence="2" type="ORF">XE07_1594</name>
</gene>
<reference evidence="3 4" key="2">
    <citation type="journal article" date="2015" name="MBio">
        <title>Genome-Resolved Metagenomic Analysis Reveals Roles for Candidate Phyla and Other Microbial Community Members in Biogeochemical Transformations in Oil Reservoirs.</title>
        <authorList>
            <person name="Hu P."/>
            <person name="Tom L."/>
            <person name="Singh A."/>
            <person name="Thomas B.C."/>
            <person name="Baker B.J."/>
            <person name="Piceno Y.M."/>
            <person name="Andersen G.L."/>
            <person name="Banfield J.F."/>
        </authorList>
    </citation>
    <scope>NUCLEOTIDE SEQUENCE [LARGE SCALE GENOMIC DNA]</scope>
    <source>
        <strain evidence="1">57_489</strain>
    </source>
</reference>
<proteinExistence type="predicted"/>
<dbReference type="Proteomes" id="UP000053961">
    <property type="component" value="Unassembled WGS sequence"/>
</dbReference>
<dbReference type="EMBL" id="LGFT01000024">
    <property type="protein sequence ID" value="KUK44491.1"/>
    <property type="molecule type" value="Genomic_DNA"/>
</dbReference>
<accession>A0A101IIA2</accession>
<protein>
    <recommendedName>
        <fullName evidence="5">Lipoprotein</fullName>
    </recommendedName>
</protein>
<dbReference type="AlphaFoldDB" id="A0A101IIA2"/>
<organism evidence="2 3">
    <name type="scientific">Methanothrix harundinacea</name>
    <dbReference type="NCBI Taxonomy" id="301375"/>
    <lineage>
        <taxon>Archaea</taxon>
        <taxon>Methanobacteriati</taxon>
        <taxon>Methanobacteriota</taxon>
        <taxon>Stenosarchaea group</taxon>
        <taxon>Methanomicrobia</taxon>
        <taxon>Methanotrichales</taxon>
        <taxon>Methanotrichaceae</taxon>
        <taxon>Methanothrix</taxon>
    </lineage>
</organism>
<name>A0A101IIA2_9EURY</name>
<comment type="caution">
    <text evidence="2">The sequence shown here is derived from an EMBL/GenBank/DDBJ whole genome shotgun (WGS) entry which is preliminary data.</text>
</comment>
<evidence type="ECO:0000313" key="4">
    <source>
        <dbReference type="Proteomes" id="UP000057043"/>
    </source>
</evidence>
<evidence type="ECO:0000313" key="2">
    <source>
        <dbReference type="EMBL" id="KUK95744.1"/>
    </source>
</evidence>
<dbReference type="PROSITE" id="PS51257">
    <property type="entry name" value="PROKAR_LIPOPROTEIN"/>
    <property type="match status" value="1"/>
</dbReference>
<evidence type="ECO:0008006" key="5">
    <source>
        <dbReference type="Google" id="ProtNLM"/>
    </source>
</evidence>
<dbReference type="EMBL" id="LGHB01000027">
    <property type="protein sequence ID" value="KUK95744.1"/>
    <property type="molecule type" value="Genomic_DNA"/>
</dbReference>
<reference evidence="2" key="1">
    <citation type="journal article" date="2015" name="MBio">
        <title>Genome-resolved metagenomic analysis reveals roles for candidate phyla and other microbial community members in biogeochemical transformations in oil reservoirs.</title>
        <authorList>
            <person name="Hu P."/>
            <person name="Tom L."/>
            <person name="Singh A."/>
            <person name="Thomas B.C."/>
            <person name="Baker B.J."/>
            <person name="Piceno Y.M."/>
            <person name="Andersen G.L."/>
            <person name="Banfield J.F."/>
        </authorList>
    </citation>
    <scope>NUCLEOTIDE SEQUENCE [LARGE SCALE GENOMIC DNA]</scope>
    <source>
        <strain evidence="2">56_747</strain>
    </source>
</reference>
<dbReference type="Proteomes" id="UP000057043">
    <property type="component" value="Unassembled WGS sequence"/>
</dbReference>